<reference evidence="1 2" key="1">
    <citation type="submission" date="2021-06" db="EMBL/GenBank/DDBJ databases">
        <title>Caerostris extrusa draft genome.</title>
        <authorList>
            <person name="Kono N."/>
            <person name="Arakawa K."/>
        </authorList>
    </citation>
    <scope>NUCLEOTIDE SEQUENCE [LARGE SCALE GENOMIC DNA]</scope>
</reference>
<dbReference type="Proteomes" id="UP001054945">
    <property type="component" value="Unassembled WGS sequence"/>
</dbReference>
<accession>A0AAV4XZQ0</accession>
<keyword evidence="2" id="KW-1185">Reference proteome</keyword>
<gene>
    <name evidence="1" type="ORF">CEXT_84621</name>
</gene>
<dbReference type="AlphaFoldDB" id="A0AAV4XZQ0"/>
<sequence length="132" mass="14741">MYCEVAPRNQMNTVASNPAFLSLHPTILSCLSAGWRTVLVMLYCSKKSNEHSGIKSSLSEPASYYPKLPIRWLENSFSYALVNPVLEKYLVYCEVAPRNQMNTVASNPVFLSLHPTILSCLSAGRRTVLVML</sequence>
<evidence type="ECO:0000313" key="2">
    <source>
        <dbReference type="Proteomes" id="UP001054945"/>
    </source>
</evidence>
<organism evidence="1 2">
    <name type="scientific">Caerostris extrusa</name>
    <name type="common">Bark spider</name>
    <name type="synonym">Caerostris bankana</name>
    <dbReference type="NCBI Taxonomy" id="172846"/>
    <lineage>
        <taxon>Eukaryota</taxon>
        <taxon>Metazoa</taxon>
        <taxon>Ecdysozoa</taxon>
        <taxon>Arthropoda</taxon>
        <taxon>Chelicerata</taxon>
        <taxon>Arachnida</taxon>
        <taxon>Araneae</taxon>
        <taxon>Araneomorphae</taxon>
        <taxon>Entelegynae</taxon>
        <taxon>Araneoidea</taxon>
        <taxon>Araneidae</taxon>
        <taxon>Caerostris</taxon>
    </lineage>
</organism>
<evidence type="ECO:0000313" key="1">
    <source>
        <dbReference type="EMBL" id="GIY99680.1"/>
    </source>
</evidence>
<name>A0AAV4XZQ0_CAEEX</name>
<dbReference type="EMBL" id="BPLR01001075">
    <property type="protein sequence ID" value="GIY99680.1"/>
    <property type="molecule type" value="Genomic_DNA"/>
</dbReference>
<protein>
    <submittedName>
        <fullName evidence="1">Uncharacterized protein</fullName>
    </submittedName>
</protein>
<comment type="caution">
    <text evidence="1">The sequence shown here is derived from an EMBL/GenBank/DDBJ whole genome shotgun (WGS) entry which is preliminary data.</text>
</comment>
<proteinExistence type="predicted"/>